<organism evidence="6">
    <name type="scientific">bioreactor metagenome</name>
    <dbReference type="NCBI Taxonomy" id="1076179"/>
    <lineage>
        <taxon>unclassified sequences</taxon>
        <taxon>metagenomes</taxon>
        <taxon>ecological metagenomes</taxon>
    </lineage>
</organism>
<evidence type="ECO:0000256" key="4">
    <source>
        <dbReference type="ARBA" id="ARBA00023002"/>
    </source>
</evidence>
<dbReference type="EC" id="1.15.1.1" evidence="2"/>
<dbReference type="PROSITE" id="PS00088">
    <property type="entry name" value="SOD_MN"/>
    <property type="match status" value="1"/>
</dbReference>
<dbReference type="InterPro" id="IPR001189">
    <property type="entry name" value="Mn/Fe_SOD"/>
</dbReference>
<dbReference type="Pfam" id="PF02777">
    <property type="entry name" value="Sod_Fe_C"/>
    <property type="match status" value="1"/>
</dbReference>
<reference evidence="6" key="1">
    <citation type="submission" date="2019-08" db="EMBL/GenBank/DDBJ databases">
        <authorList>
            <person name="Kucharzyk K."/>
            <person name="Murdoch R.W."/>
            <person name="Higgins S."/>
            <person name="Loffler F."/>
        </authorList>
    </citation>
    <scope>NUCLEOTIDE SEQUENCE</scope>
</reference>
<dbReference type="GO" id="GO:0005737">
    <property type="term" value="C:cytoplasm"/>
    <property type="evidence" value="ECO:0007669"/>
    <property type="project" value="TreeGrafter"/>
</dbReference>
<dbReference type="EMBL" id="VSSQ01061108">
    <property type="protein sequence ID" value="MPN14475.1"/>
    <property type="molecule type" value="Genomic_DNA"/>
</dbReference>
<dbReference type="InterPro" id="IPR036314">
    <property type="entry name" value="SOD_C_sf"/>
</dbReference>
<gene>
    <name evidence="6" type="primary">sodA2_4</name>
    <name evidence="6" type="ORF">SDC9_161802</name>
</gene>
<name>A0A645FJ97_9ZZZZ</name>
<dbReference type="PANTHER" id="PTHR43595:SF2">
    <property type="entry name" value="SMALL RIBOSOMAL SUBUNIT PROTEIN MS42"/>
    <property type="match status" value="1"/>
</dbReference>
<proteinExistence type="inferred from homology"/>
<comment type="caution">
    <text evidence="6">The sequence shown here is derived from an EMBL/GenBank/DDBJ whole genome shotgun (WGS) entry which is preliminary data.</text>
</comment>
<sequence>MGGFEKFKASFSELATKHFGSGWAWLVVDQDKNLQMYSLPNQDSPLLQGHQPILAIDVWEHAYYLKYQNRRNEYLEAIWQLVNWSVVDRYYQAANA</sequence>
<dbReference type="Gene3D" id="3.55.40.20">
    <property type="entry name" value="Iron/manganese superoxide dismutase, C-terminal domain"/>
    <property type="match status" value="1"/>
</dbReference>
<evidence type="ECO:0000256" key="1">
    <source>
        <dbReference type="ARBA" id="ARBA00008714"/>
    </source>
</evidence>
<feature type="domain" description="Manganese/iron superoxide dismutase C-terminal" evidence="5">
    <location>
        <begin position="2"/>
        <end position="88"/>
    </location>
</feature>
<dbReference type="SUPFAM" id="SSF54719">
    <property type="entry name" value="Fe,Mn superoxide dismutase (SOD), C-terminal domain"/>
    <property type="match status" value="1"/>
</dbReference>
<dbReference type="GO" id="GO:0046872">
    <property type="term" value="F:metal ion binding"/>
    <property type="evidence" value="ECO:0007669"/>
    <property type="project" value="UniProtKB-KW"/>
</dbReference>
<evidence type="ECO:0000256" key="2">
    <source>
        <dbReference type="ARBA" id="ARBA00012682"/>
    </source>
</evidence>
<dbReference type="PRINTS" id="PR01703">
    <property type="entry name" value="MNSODISMTASE"/>
</dbReference>
<comment type="similarity">
    <text evidence="1">Belongs to the iron/manganese superoxide dismutase family.</text>
</comment>
<keyword evidence="4 6" id="KW-0560">Oxidoreductase</keyword>
<accession>A0A645FJ97</accession>
<dbReference type="GO" id="GO:0004784">
    <property type="term" value="F:superoxide dismutase activity"/>
    <property type="evidence" value="ECO:0007669"/>
    <property type="project" value="UniProtKB-EC"/>
</dbReference>
<dbReference type="InterPro" id="IPR019833">
    <property type="entry name" value="Mn/Fe_SOD_BS"/>
</dbReference>
<protein>
    <recommendedName>
        <fullName evidence="2">superoxide dismutase</fullName>
        <ecNumber evidence="2">1.15.1.1</ecNumber>
    </recommendedName>
</protein>
<dbReference type="PANTHER" id="PTHR43595">
    <property type="entry name" value="37S RIBOSOMAL PROTEIN S26, MITOCHONDRIAL"/>
    <property type="match status" value="1"/>
</dbReference>
<keyword evidence="3" id="KW-0479">Metal-binding</keyword>
<evidence type="ECO:0000259" key="5">
    <source>
        <dbReference type="Pfam" id="PF02777"/>
    </source>
</evidence>
<evidence type="ECO:0000313" key="6">
    <source>
        <dbReference type="EMBL" id="MPN14475.1"/>
    </source>
</evidence>
<dbReference type="InterPro" id="IPR019832">
    <property type="entry name" value="Mn/Fe_SOD_C"/>
</dbReference>
<evidence type="ECO:0000256" key="3">
    <source>
        <dbReference type="ARBA" id="ARBA00022723"/>
    </source>
</evidence>
<dbReference type="AlphaFoldDB" id="A0A645FJ97"/>